<evidence type="ECO:0000313" key="2">
    <source>
        <dbReference type="EMBL" id="GAA0270246.1"/>
    </source>
</evidence>
<dbReference type="InterPro" id="IPR036157">
    <property type="entry name" value="dUTPase-like_sf"/>
</dbReference>
<comment type="caution">
    <text evidence="2">The sequence shown here is derived from an EMBL/GenBank/DDBJ whole genome shotgun (WGS) entry which is preliminary data.</text>
</comment>
<sequence>MILTGPEIQHQRGLGALTIEPFTPAQVNPVSYNYRLGPLLRTHHSGTADTHGHLELDEVEIPEEGIVLWPGRVYLGTTVEKIGGRDFVVSLIGRSSVGRLGLFVQYSADLGQLGACHRWTLELKAVQPLRVYAGMVIGQVSFWTATSGRLPYTGRFGRIDEATVPPPGLLAPALLSHT</sequence>
<keyword evidence="3" id="KW-1185">Reference proteome</keyword>
<dbReference type="Proteomes" id="UP001501867">
    <property type="component" value="Unassembled WGS sequence"/>
</dbReference>
<gene>
    <name evidence="2" type="ORF">GCM10010302_04760</name>
</gene>
<organism evidence="2 3">
    <name type="scientific">Streptomyces polychromogenes</name>
    <dbReference type="NCBI Taxonomy" id="67342"/>
    <lineage>
        <taxon>Bacteria</taxon>
        <taxon>Bacillati</taxon>
        <taxon>Actinomycetota</taxon>
        <taxon>Actinomycetes</taxon>
        <taxon>Kitasatosporales</taxon>
        <taxon>Streptomycetaceae</taxon>
        <taxon>Streptomyces</taxon>
    </lineage>
</organism>
<evidence type="ECO:0000313" key="3">
    <source>
        <dbReference type="Proteomes" id="UP001501867"/>
    </source>
</evidence>
<accession>A0ABN0V1G6</accession>
<protein>
    <submittedName>
        <fullName evidence="2">Deoxycytidine triphosphate deaminase</fullName>
    </submittedName>
</protein>
<dbReference type="InterPro" id="IPR011962">
    <property type="entry name" value="dCTP_deaminase"/>
</dbReference>
<dbReference type="Pfam" id="PF22769">
    <property type="entry name" value="DCD"/>
    <property type="match status" value="1"/>
</dbReference>
<dbReference type="PANTHER" id="PTHR42680:SF3">
    <property type="entry name" value="DCTP DEAMINASE"/>
    <property type="match status" value="1"/>
</dbReference>
<dbReference type="SUPFAM" id="SSF51283">
    <property type="entry name" value="dUTPase-like"/>
    <property type="match status" value="1"/>
</dbReference>
<dbReference type="EMBL" id="BAAABV010000005">
    <property type="protein sequence ID" value="GAA0270246.1"/>
    <property type="molecule type" value="Genomic_DNA"/>
</dbReference>
<dbReference type="PANTHER" id="PTHR42680">
    <property type="entry name" value="DCTP DEAMINASE"/>
    <property type="match status" value="1"/>
</dbReference>
<evidence type="ECO:0000256" key="1">
    <source>
        <dbReference type="ARBA" id="ARBA00023080"/>
    </source>
</evidence>
<name>A0ABN0V1G6_9ACTN</name>
<reference evidence="2 3" key="1">
    <citation type="journal article" date="2019" name="Int. J. Syst. Evol. Microbiol.">
        <title>The Global Catalogue of Microorganisms (GCM) 10K type strain sequencing project: providing services to taxonomists for standard genome sequencing and annotation.</title>
        <authorList>
            <consortium name="The Broad Institute Genomics Platform"/>
            <consortium name="The Broad Institute Genome Sequencing Center for Infectious Disease"/>
            <person name="Wu L."/>
            <person name="Ma J."/>
        </authorList>
    </citation>
    <scope>NUCLEOTIDE SEQUENCE [LARGE SCALE GENOMIC DNA]</scope>
    <source>
        <strain evidence="2 3">JCM 4505</strain>
    </source>
</reference>
<dbReference type="RefSeq" id="WP_344151566.1">
    <property type="nucleotide sequence ID" value="NZ_BAAABV010000005.1"/>
</dbReference>
<proteinExistence type="predicted"/>
<dbReference type="Gene3D" id="2.70.40.10">
    <property type="match status" value="1"/>
</dbReference>
<keyword evidence="1" id="KW-0546">Nucleotide metabolism</keyword>